<dbReference type="Gene3D" id="3.90.1150.10">
    <property type="entry name" value="Aspartate Aminotransferase, domain 1"/>
    <property type="match status" value="1"/>
</dbReference>
<evidence type="ECO:0000256" key="3">
    <source>
        <dbReference type="ARBA" id="ARBA00012239"/>
    </source>
</evidence>
<evidence type="ECO:0000313" key="9">
    <source>
        <dbReference type="Proteomes" id="UP000654670"/>
    </source>
</evidence>
<dbReference type="GO" id="GO:0006534">
    <property type="term" value="P:cysteine metabolic process"/>
    <property type="evidence" value="ECO:0007669"/>
    <property type="project" value="InterPro"/>
</dbReference>
<feature type="domain" description="Aminotransferase class V" evidence="7">
    <location>
        <begin position="23"/>
        <end position="391"/>
    </location>
</feature>
<evidence type="ECO:0000256" key="4">
    <source>
        <dbReference type="ARBA" id="ARBA00022679"/>
    </source>
</evidence>
<evidence type="ECO:0000256" key="2">
    <source>
        <dbReference type="ARBA" id="ARBA00010447"/>
    </source>
</evidence>
<dbReference type="InterPro" id="IPR010970">
    <property type="entry name" value="Cys_dSase_SufS"/>
</dbReference>
<dbReference type="NCBIfam" id="TIGR01979">
    <property type="entry name" value="sufS"/>
    <property type="match status" value="1"/>
</dbReference>
<dbReference type="InterPro" id="IPR015421">
    <property type="entry name" value="PyrdxlP-dep_Trfase_major"/>
</dbReference>
<dbReference type="Gene3D" id="3.40.640.10">
    <property type="entry name" value="Type I PLP-dependent aspartate aminotransferase-like (Major domain)"/>
    <property type="match status" value="1"/>
</dbReference>
<dbReference type="GO" id="GO:0031071">
    <property type="term" value="F:cysteine desulfurase activity"/>
    <property type="evidence" value="ECO:0007669"/>
    <property type="project" value="UniProtKB-EC"/>
</dbReference>
<dbReference type="PANTHER" id="PTHR43586:SF8">
    <property type="entry name" value="CYSTEINE DESULFURASE 1, CHLOROPLASTIC"/>
    <property type="match status" value="1"/>
</dbReference>
<dbReference type="Pfam" id="PF00266">
    <property type="entry name" value="Aminotran_5"/>
    <property type="match status" value="1"/>
</dbReference>
<keyword evidence="9" id="KW-1185">Reference proteome</keyword>
<keyword evidence="5" id="KW-0663">Pyridoxal phosphate</keyword>
<name>A0A917S325_9BACL</name>
<reference evidence="8" key="1">
    <citation type="journal article" date="2014" name="Int. J. Syst. Evol. Microbiol.">
        <title>Complete genome sequence of Corynebacterium casei LMG S-19264T (=DSM 44701T), isolated from a smear-ripened cheese.</title>
        <authorList>
            <consortium name="US DOE Joint Genome Institute (JGI-PGF)"/>
            <person name="Walter F."/>
            <person name="Albersmeier A."/>
            <person name="Kalinowski J."/>
            <person name="Ruckert C."/>
        </authorList>
    </citation>
    <scope>NUCLEOTIDE SEQUENCE</scope>
    <source>
        <strain evidence="8">JCM 15325</strain>
    </source>
</reference>
<comment type="similarity">
    <text evidence="2">Belongs to the class-V pyridoxal-phosphate-dependent aminotransferase family. Csd subfamily.</text>
</comment>
<gene>
    <name evidence="8" type="primary">sufS</name>
    <name evidence="8" type="ORF">GCM10007968_16670</name>
</gene>
<comment type="caution">
    <text evidence="8">The sequence shown here is derived from an EMBL/GenBank/DDBJ whole genome shotgun (WGS) entry which is preliminary data.</text>
</comment>
<accession>A0A917S325</accession>
<evidence type="ECO:0000256" key="6">
    <source>
        <dbReference type="ARBA" id="ARBA00050776"/>
    </source>
</evidence>
<organism evidence="8 9">
    <name type="scientific">Sporolactobacillus putidus</name>
    <dbReference type="NCBI Taxonomy" id="492735"/>
    <lineage>
        <taxon>Bacteria</taxon>
        <taxon>Bacillati</taxon>
        <taxon>Bacillota</taxon>
        <taxon>Bacilli</taxon>
        <taxon>Bacillales</taxon>
        <taxon>Sporolactobacillaceae</taxon>
        <taxon>Sporolactobacillus</taxon>
    </lineage>
</organism>
<evidence type="ECO:0000256" key="1">
    <source>
        <dbReference type="ARBA" id="ARBA00001933"/>
    </source>
</evidence>
<dbReference type="PANTHER" id="PTHR43586">
    <property type="entry name" value="CYSTEINE DESULFURASE"/>
    <property type="match status" value="1"/>
</dbReference>
<keyword evidence="4" id="KW-0808">Transferase</keyword>
<dbReference type="Proteomes" id="UP000654670">
    <property type="component" value="Unassembled WGS sequence"/>
</dbReference>
<dbReference type="SUPFAM" id="SSF53383">
    <property type="entry name" value="PLP-dependent transferases"/>
    <property type="match status" value="1"/>
</dbReference>
<dbReference type="CDD" id="cd06453">
    <property type="entry name" value="SufS_like"/>
    <property type="match status" value="1"/>
</dbReference>
<dbReference type="EC" id="2.8.1.7" evidence="3"/>
<comment type="catalytic activity">
    <reaction evidence="6">
        <text>(sulfur carrier)-H + L-cysteine = (sulfur carrier)-SH + L-alanine</text>
        <dbReference type="Rhea" id="RHEA:43892"/>
        <dbReference type="Rhea" id="RHEA-COMP:14737"/>
        <dbReference type="Rhea" id="RHEA-COMP:14739"/>
        <dbReference type="ChEBI" id="CHEBI:29917"/>
        <dbReference type="ChEBI" id="CHEBI:35235"/>
        <dbReference type="ChEBI" id="CHEBI:57972"/>
        <dbReference type="ChEBI" id="CHEBI:64428"/>
        <dbReference type="EC" id="2.8.1.7"/>
    </reaction>
</comment>
<dbReference type="InterPro" id="IPR016454">
    <property type="entry name" value="Cysteine_dSase"/>
</dbReference>
<proteinExistence type="inferred from homology"/>
<dbReference type="AlphaFoldDB" id="A0A917S325"/>
<dbReference type="GO" id="GO:0030170">
    <property type="term" value="F:pyridoxal phosphate binding"/>
    <property type="evidence" value="ECO:0007669"/>
    <property type="project" value="InterPro"/>
</dbReference>
<dbReference type="InterPro" id="IPR000192">
    <property type="entry name" value="Aminotrans_V_dom"/>
</dbReference>
<evidence type="ECO:0000256" key="5">
    <source>
        <dbReference type="ARBA" id="ARBA00022898"/>
    </source>
</evidence>
<protein>
    <recommendedName>
        <fullName evidence="3">cysteine desulfurase</fullName>
        <ecNumber evidence="3">2.8.1.7</ecNumber>
    </recommendedName>
</protein>
<dbReference type="InterPro" id="IPR015422">
    <property type="entry name" value="PyrdxlP-dep_Trfase_small"/>
</dbReference>
<evidence type="ECO:0000259" key="7">
    <source>
        <dbReference type="Pfam" id="PF00266"/>
    </source>
</evidence>
<dbReference type="InterPro" id="IPR015424">
    <property type="entry name" value="PyrdxlP-dep_Trfase"/>
</dbReference>
<dbReference type="EMBL" id="BMOK01000006">
    <property type="protein sequence ID" value="GGL53285.1"/>
    <property type="molecule type" value="Genomic_DNA"/>
</dbReference>
<evidence type="ECO:0000313" key="8">
    <source>
        <dbReference type="EMBL" id="GGL53285.1"/>
    </source>
</evidence>
<comment type="cofactor">
    <cofactor evidence="1">
        <name>pyridoxal 5'-phosphate</name>
        <dbReference type="ChEBI" id="CHEBI:597326"/>
    </cofactor>
</comment>
<reference evidence="8" key="2">
    <citation type="submission" date="2020-09" db="EMBL/GenBank/DDBJ databases">
        <authorList>
            <person name="Sun Q."/>
            <person name="Ohkuma M."/>
        </authorList>
    </citation>
    <scope>NUCLEOTIDE SEQUENCE</scope>
    <source>
        <strain evidence="8">JCM 15325</strain>
    </source>
</reference>
<sequence>MDTTSIRMDFPILDQEVNGHPLVYLDNAATSQKPQSVIDTLVTYYKSYNSNVHRGVHTLGTLATDRYEEAREKIRNFINARSTKEIIYTKGTTNSLNMIASGYGRANLSQGDEIVISPMEHHANLIPWQQVAQATGATLKYFPMKPDGTLDLEDVRRTITSHTKIVACTQVSNVLGTINPVKEIAGLAHEKGAIMVVDGAQSTPHMSVDVQDLGADFFVFSGHKMLGPTGIGILYGKQALLDAMEPVETGGEMIDEVDFYSATWAELPWKMEAGTPNIAGAIGLGSAVDYLSQIGMDAISEYEAELGKAAYAIISKISGVTVYGPKQRAGMVSFNIDGIHPHDVSTALDADGIAVRAGHHCAQPLMRRLECGSTVRASFYFYNTLDEVETLARGIKDAKEYFGHVI</sequence>
<dbReference type="RefSeq" id="WP_188802647.1">
    <property type="nucleotide sequence ID" value="NZ_BMOK01000006.1"/>
</dbReference>
<dbReference type="PIRSF" id="PIRSF005572">
    <property type="entry name" value="NifS"/>
    <property type="match status" value="1"/>
</dbReference>